<organism evidence="2 3">
    <name type="scientific">Pogonophryne albipinna</name>
    <dbReference type="NCBI Taxonomy" id="1090488"/>
    <lineage>
        <taxon>Eukaryota</taxon>
        <taxon>Metazoa</taxon>
        <taxon>Chordata</taxon>
        <taxon>Craniata</taxon>
        <taxon>Vertebrata</taxon>
        <taxon>Euteleostomi</taxon>
        <taxon>Actinopterygii</taxon>
        <taxon>Neopterygii</taxon>
        <taxon>Teleostei</taxon>
        <taxon>Neoteleostei</taxon>
        <taxon>Acanthomorphata</taxon>
        <taxon>Eupercaria</taxon>
        <taxon>Perciformes</taxon>
        <taxon>Notothenioidei</taxon>
        <taxon>Pogonophryne</taxon>
    </lineage>
</organism>
<gene>
    <name evidence="2" type="ORF">JOQ06_013397</name>
</gene>
<keyword evidence="3" id="KW-1185">Reference proteome</keyword>
<proteinExistence type="predicted"/>
<evidence type="ECO:0000256" key="1">
    <source>
        <dbReference type="SAM" id="MobiDB-lite"/>
    </source>
</evidence>
<comment type="caution">
    <text evidence="2">The sequence shown here is derived from an EMBL/GenBank/DDBJ whole genome shotgun (WGS) entry which is preliminary data.</text>
</comment>
<feature type="non-terminal residue" evidence="2">
    <location>
        <position position="1"/>
    </location>
</feature>
<evidence type="ECO:0000313" key="2">
    <source>
        <dbReference type="EMBL" id="KAJ4944857.1"/>
    </source>
</evidence>
<dbReference type="EMBL" id="JAPTMU010000004">
    <property type="protein sequence ID" value="KAJ4944857.1"/>
    <property type="molecule type" value="Genomic_DNA"/>
</dbReference>
<dbReference type="AlphaFoldDB" id="A0AAD6FR32"/>
<reference evidence="2" key="1">
    <citation type="submission" date="2022-11" db="EMBL/GenBank/DDBJ databases">
        <title>Chromosome-level genome of Pogonophryne albipinna.</title>
        <authorList>
            <person name="Jo E."/>
        </authorList>
    </citation>
    <scope>NUCLEOTIDE SEQUENCE</scope>
    <source>
        <strain evidence="2">SGF0006</strain>
        <tissue evidence="2">Muscle</tissue>
    </source>
</reference>
<name>A0AAD6FR32_9TELE</name>
<evidence type="ECO:0000313" key="3">
    <source>
        <dbReference type="Proteomes" id="UP001219934"/>
    </source>
</evidence>
<accession>A0AAD6FR32</accession>
<feature type="non-terminal residue" evidence="2">
    <location>
        <position position="98"/>
    </location>
</feature>
<protein>
    <submittedName>
        <fullName evidence="2">Uncharacterized protein</fullName>
    </submittedName>
</protein>
<feature type="compositionally biased region" description="Basic and acidic residues" evidence="1">
    <location>
        <begin position="58"/>
        <end position="74"/>
    </location>
</feature>
<sequence>SDRGANRVAGDDGPTGECRLCQWSGTNGAREGMQLPAPEEGYCATGQGGLTRSQDGGLKGREGGTQGRERDSHVRRSRRLFCNLMGKAAPSLLEITKR</sequence>
<dbReference type="Proteomes" id="UP001219934">
    <property type="component" value="Unassembled WGS sequence"/>
</dbReference>
<feature type="region of interest" description="Disordered" evidence="1">
    <location>
        <begin position="29"/>
        <end position="76"/>
    </location>
</feature>